<proteinExistence type="inferred from homology"/>
<name>A0ABX5QIP5_9MICO</name>
<dbReference type="SUPFAM" id="SSF51735">
    <property type="entry name" value="NAD(P)-binding Rossmann-fold domains"/>
    <property type="match status" value="1"/>
</dbReference>
<dbReference type="Gene3D" id="3.40.50.720">
    <property type="entry name" value="NAD(P)-binding Rossmann-like Domain"/>
    <property type="match status" value="1"/>
</dbReference>
<gene>
    <name evidence="6" type="ORF">Leucomu_14610</name>
</gene>
<dbReference type="Gene3D" id="3.30.360.10">
    <property type="entry name" value="Dihydrodipicolinate Reductase, domain 2"/>
    <property type="match status" value="1"/>
</dbReference>
<dbReference type="PANTHER" id="PTHR42840:SF3">
    <property type="entry name" value="BINDING ROSSMANN FOLD OXIDOREDUCTASE, PUTATIVE (AFU_ORTHOLOGUE AFUA_2G10240)-RELATED"/>
    <property type="match status" value="1"/>
</dbReference>
<protein>
    <submittedName>
        <fullName evidence="6">Inositol 2-dehydrogenase</fullName>
    </submittedName>
</protein>
<keyword evidence="2" id="KW-0560">Oxidoreductase</keyword>
<dbReference type="Pfam" id="PF01408">
    <property type="entry name" value="GFO_IDH_MocA"/>
    <property type="match status" value="1"/>
</dbReference>
<comment type="similarity">
    <text evidence="1">Belongs to the Gfo/Idh/MocA family.</text>
</comment>
<dbReference type="RefSeq" id="WP_128387672.1">
    <property type="nucleotide sequence ID" value="NZ_CP035037.1"/>
</dbReference>
<sequence>MRIGIIGTGVMGAFHAQCLHAQVSGATVTAVADPDPERAGAAAAAIGAIALSDPHELIAHPEVDAVLIASPDFLHAEQTLACIAAGKPTLCEKPLSYSVDEAERVVAAHRAAVGEGGSRGRAASEGATGAVASAAHGAPRGAGIPLVHQGFMRRFDPDYVAQKRAVASGAHGRPVMVRSVGRGVSSGPGATDESVIFNSAIHDLDLVPWLLDSPVTEVSWHAPAAPSATGGGLRDPFLLLLRTADGALSTVEIFLNARYGYDMRCEVVCETGAVAITEPHRLAVSSALTTSTGIPDDFRPRFAEAYRLELQEWVTALNEGRAPALATVEDGATATRVAAAAVASMRAGGAFAPVAQAGGAR</sequence>
<reference evidence="6 7" key="1">
    <citation type="submission" date="2019-01" db="EMBL/GenBank/DDBJ databases">
        <title>Leucobacter muris sp. nov. isolated from the nose of a laboratory mouse.</title>
        <authorList>
            <person name="Benga L."/>
            <person name="Sproeer C."/>
            <person name="Schumann P."/>
            <person name="Verbarg S."/>
            <person name="Bunk B."/>
            <person name="Engelhardt E."/>
            <person name="Benten P.M."/>
            <person name="Sager M."/>
        </authorList>
    </citation>
    <scope>NUCLEOTIDE SEQUENCE [LARGE SCALE GENOMIC DNA]</scope>
    <source>
        <strain evidence="6 7">DSM 101948</strain>
    </source>
</reference>
<organism evidence="6 7">
    <name type="scientific">Leucobacter muris</name>
    <dbReference type="NCBI Taxonomy" id="1935379"/>
    <lineage>
        <taxon>Bacteria</taxon>
        <taxon>Bacillati</taxon>
        <taxon>Actinomycetota</taxon>
        <taxon>Actinomycetes</taxon>
        <taxon>Micrococcales</taxon>
        <taxon>Microbacteriaceae</taxon>
        <taxon>Leucobacter</taxon>
    </lineage>
</organism>
<dbReference type="InterPro" id="IPR055170">
    <property type="entry name" value="GFO_IDH_MocA-like_dom"/>
</dbReference>
<dbReference type="InterPro" id="IPR036291">
    <property type="entry name" value="NAD(P)-bd_dom_sf"/>
</dbReference>
<evidence type="ECO:0000256" key="2">
    <source>
        <dbReference type="ARBA" id="ARBA00023002"/>
    </source>
</evidence>
<dbReference type="Pfam" id="PF22725">
    <property type="entry name" value="GFO_IDH_MocA_C3"/>
    <property type="match status" value="1"/>
</dbReference>
<dbReference type="SUPFAM" id="SSF55347">
    <property type="entry name" value="Glyceraldehyde-3-phosphate dehydrogenase-like, C-terminal domain"/>
    <property type="match status" value="1"/>
</dbReference>
<evidence type="ECO:0000313" key="7">
    <source>
        <dbReference type="Proteomes" id="UP000285768"/>
    </source>
</evidence>
<dbReference type="EMBL" id="CP035037">
    <property type="protein sequence ID" value="QAB18983.1"/>
    <property type="molecule type" value="Genomic_DNA"/>
</dbReference>
<dbReference type="PANTHER" id="PTHR42840">
    <property type="entry name" value="NAD(P)-BINDING ROSSMANN-FOLD SUPERFAMILY PROTEIN-RELATED"/>
    <property type="match status" value="1"/>
</dbReference>
<keyword evidence="3" id="KW-0520">NAD</keyword>
<evidence type="ECO:0000259" key="5">
    <source>
        <dbReference type="Pfam" id="PF22725"/>
    </source>
</evidence>
<keyword evidence="7" id="KW-1185">Reference proteome</keyword>
<dbReference type="InterPro" id="IPR000683">
    <property type="entry name" value="Gfo/Idh/MocA-like_OxRdtase_N"/>
</dbReference>
<evidence type="ECO:0000259" key="4">
    <source>
        <dbReference type="Pfam" id="PF01408"/>
    </source>
</evidence>
<evidence type="ECO:0000256" key="3">
    <source>
        <dbReference type="ARBA" id="ARBA00023027"/>
    </source>
</evidence>
<evidence type="ECO:0000256" key="1">
    <source>
        <dbReference type="ARBA" id="ARBA00010928"/>
    </source>
</evidence>
<evidence type="ECO:0000313" key="6">
    <source>
        <dbReference type="EMBL" id="QAB18983.1"/>
    </source>
</evidence>
<feature type="domain" description="Gfo/Idh/MocA-like oxidoreductase N-terminal" evidence="4">
    <location>
        <begin position="1"/>
        <end position="110"/>
    </location>
</feature>
<feature type="domain" description="GFO/IDH/MocA-like oxidoreductase" evidence="5">
    <location>
        <begin position="161"/>
        <end position="274"/>
    </location>
</feature>
<dbReference type="Proteomes" id="UP000285768">
    <property type="component" value="Chromosome"/>
</dbReference>
<accession>A0ABX5QIP5</accession>